<feature type="binding site" evidence="3">
    <location>
        <position position="138"/>
    </location>
    <ligand>
        <name>Zn(2+)</name>
        <dbReference type="ChEBI" id="CHEBI:29105"/>
    </ligand>
</feature>
<feature type="compositionally biased region" description="Acidic residues" evidence="4">
    <location>
        <begin position="367"/>
        <end position="379"/>
    </location>
</feature>
<evidence type="ECO:0000313" key="8">
    <source>
        <dbReference type="Proteomes" id="UP000014760"/>
    </source>
</evidence>
<feature type="binding site" evidence="3">
    <location>
        <position position="117"/>
    </location>
    <ligand>
        <name>Zn(2+)</name>
        <dbReference type="ChEBI" id="CHEBI:29105"/>
    </ligand>
</feature>
<dbReference type="EMBL" id="AMQN01014989">
    <property type="status" value="NOT_ANNOTATED_CDS"/>
    <property type="molecule type" value="Genomic_DNA"/>
</dbReference>
<dbReference type="InterPro" id="IPR050134">
    <property type="entry name" value="NAD-dep_sirtuin_deacylases"/>
</dbReference>
<gene>
    <name evidence="6" type="ORF">CAPTEDRAFT_162715</name>
</gene>
<dbReference type="OrthoDB" id="420264at2759"/>
<dbReference type="InterPro" id="IPR026591">
    <property type="entry name" value="Sirtuin_cat_small_dom_sf"/>
</dbReference>
<evidence type="ECO:0000256" key="3">
    <source>
        <dbReference type="PROSITE-ProRule" id="PRU00236"/>
    </source>
</evidence>
<feature type="binding site" evidence="3">
    <location>
        <position position="143"/>
    </location>
    <ligand>
        <name>Zn(2+)</name>
        <dbReference type="ChEBI" id="CHEBI:29105"/>
    </ligand>
</feature>
<name>R7T6P1_CAPTE</name>
<dbReference type="OMA" id="GWNNEIE"/>
<dbReference type="EMBL" id="KB311491">
    <property type="protein sequence ID" value="ELT89185.1"/>
    <property type="molecule type" value="Genomic_DNA"/>
</dbReference>
<dbReference type="PANTHER" id="PTHR11085">
    <property type="entry name" value="NAD-DEPENDENT PROTEIN DEACYLASE SIRTUIN-5, MITOCHONDRIAL-RELATED"/>
    <property type="match status" value="1"/>
</dbReference>
<dbReference type="GO" id="GO:0017136">
    <property type="term" value="F:histone deacetylase activity, NAD-dependent"/>
    <property type="evidence" value="ECO:0007669"/>
    <property type="project" value="TreeGrafter"/>
</dbReference>
<reference evidence="6 8" key="2">
    <citation type="journal article" date="2013" name="Nature">
        <title>Insights into bilaterian evolution from three spiralian genomes.</title>
        <authorList>
            <person name="Simakov O."/>
            <person name="Marletaz F."/>
            <person name="Cho S.J."/>
            <person name="Edsinger-Gonzales E."/>
            <person name="Havlak P."/>
            <person name="Hellsten U."/>
            <person name="Kuo D.H."/>
            <person name="Larsson T."/>
            <person name="Lv J."/>
            <person name="Arendt D."/>
            <person name="Savage R."/>
            <person name="Osoegawa K."/>
            <person name="de Jong P."/>
            <person name="Grimwood J."/>
            <person name="Chapman J.A."/>
            <person name="Shapiro H."/>
            <person name="Aerts A."/>
            <person name="Otillar R.P."/>
            <person name="Terry A.Y."/>
            <person name="Boore J.L."/>
            <person name="Grigoriev I.V."/>
            <person name="Lindberg D.R."/>
            <person name="Seaver E.C."/>
            <person name="Weisblat D.A."/>
            <person name="Putnam N.H."/>
            <person name="Rokhsar D.S."/>
        </authorList>
    </citation>
    <scope>NUCLEOTIDE SEQUENCE</scope>
    <source>
        <strain evidence="6 8">I ESC-2004</strain>
    </source>
</reference>
<dbReference type="GO" id="GO:0070403">
    <property type="term" value="F:NAD+ binding"/>
    <property type="evidence" value="ECO:0007669"/>
    <property type="project" value="InterPro"/>
</dbReference>
<feature type="region of interest" description="Disordered" evidence="4">
    <location>
        <begin position="289"/>
        <end position="318"/>
    </location>
</feature>
<reference evidence="8" key="1">
    <citation type="submission" date="2012-12" db="EMBL/GenBank/DDBJ databases">
        <authorList>
            <person name="Hellsten U."/>
            <person name="Grimwood J."/>
            <person name="Chapman J.A."/>
            <person name="Shapiro H."/>
            <person name="Aerts A."/>
            <person name="Otillar R.P."/>
            <person name="Terry A.Y."/>
            <person name="Boore J.L."/>
            <person name="Simakov O."/>
            <person name="Marletaz F."/>
            <person name="Cho S.-J."/>
            <person name="Edsinger-Gonzales E."/>
            <person name="Havlak P."/>
            <person name="Kuo D.-H."/>
            <person name="Larsson T."/>
            <person name="Lv J."/>
            <person name="Arendt D."/>
            <person name="Savage R."/>
            <person name="Osoegawa K."/>
            <person name="de Jong P."/>
            <person name="Lindberg D.R."/>
            <person name="Seaver E.C."/>
            <person name="Weisblat D.A."/>
            <person name="Putnam N.H."/>
            <person name="Grigoriev I.V."/>
            <person name="Rokhsar D.S."/>
        </authorList>
    </citation>
    <scope>NUCLEOTIDE SEQUENCE</scope>
    <source>
        <strain evidence="8">I ESC-2004</strain>
    </source>
</reference>
<keyword evidence="3" id="KW-0862">Zinc</keyword>
<dbReference type="PROSITE" id="PS50305">
    <property type="entry name" value="SIRTUIN"/>
    <property type="match status" value="1"/>
</dbReference>
<evidence type="ECO:0000313" key="6">
    <source>
        <dbReference type="EMBL" id="ELT89185.1"/>
    </source>
</evidence>
<feature type="active site" description="Proton acceptor" evidence="3">
    <location>
        <position position="106"/>
    </location>
</feature>
<evidence type="ECO:0000256" key="2">
    <source>
        <dbReference type="ARBA" id="ARBA00023027"/>
    </source>
</evidence>
<dbReference type="Gene3D" id="3.40.50.1220">
    <property type="entry name" value="TPP-binding domain"/>
    <property type="match status" value="1"/>
</dbReference>
<dbReference type="EnsemblMetazoa" id="CapteT162715">
    <property type="protein sequence ID" value="CapteP162715"/>
    <property type="gene ID" value="CapteG162715"/>
</dbReference>
<keyword evidence="8" id="KW-1185">Reference proteome</keyword>
<dbReference type="HOGENOM" id="CLU_023643_7_2_1"/>
<sequence length="379" mass="42269">MTGAGISTGSGIPDFRTPGTGLYDNLQQYSIPQPQAIFDRNYFEGNPRPFLTLAKELYPGKYQPNSIHYFLRLLHEKGLLLRVYTQNIDGLERMAGIPPLKIVEAHGSFQTASCIRCRQPHSPDEIKSAIMSGSIPRCRRSGCLGLVKPDIVFFGEDLPKRFFYYLKDFPQADLLIVMGTSLEVEPFAEIVDSVRHYIPRILFNRVAVGPFRVRRRMNDVCSLGDLDTNVTYFAKMLGWSADLKNLIKKHQESEPKATKPLSCAPSIVSTASLEKDLSKLSLHITPKESTETRLASTTHNVSTGSHSAGGKLLSNGRPTIPVHRNPPRYGNNAWSNPVSFHAQKHLYRMTKTAASGSEEELFAHEETSDETSSGEDEED</sequence>
<dbReference type="SUPFAM" id="SSF52467">
    <property type="entry name" value="DHS-like NAD/FAD-binding domain"/>
    <property type="match status" value="1"/>
</dbReference>
<dbReference type="Gene3D" id="3.30.1600.10">
    <property type="entry name" value="SIR2/SIRT2 'Small Domain"/>
    <property type="match status" value="1"/>
</dbReference>
<dbReference type="InterPro" id="IPR029035">
    <property type="entry name" value="DHS-like_NAD/FAD-binding_dom"/>
</dbReference>
<organism evidence="6">
    <name type="scientific">Capitella teleta</name>
    <name type="common">Polychaete worm</name>
    <dbReference type="NCBI Taxonomy" id="283909"/>
    <lineage>
        <taxon>Eukaryota</taxon>
        <taxon>Metazoa</taxon>
        <taxon>Spiralia</taxon>
        <taxon>Lophotrochozoa</taxon>
        <taxon>Annelida</taxon>
        <taxon>Polychaeta</taxon>
        <taxon>Sedentaria</taxon>
        <taxon>Scolecida</taxon>
        <taxon>Capitellidae</taxon>
        <taxon>Capitella</taxon>
    </lineage>
</organism>
<evidence type="ECO:0000313" key="7">
    <source>
        <dbReference type="EnsemblMetazoa" id="CapteP162715"/>
    </source>
</evidence>
<keyword evidence="2" id="KW-0520">NAD</keyword>
<accession>R7T6P1</accession>
<dbReference type="CDD" id="cd01408">
    <property type="entry name" value="SIRT1"/>
    <property type="match status" value="1"/>
</dbReference>
<proteinExistence type="predicted"/>
<dbReference type="InterPro" id="IPR003000">
    <property type="entry name" value="Sirtuin"/>
</dbReference>
<keyword evidence="1" id="KW-0808">Transferase</keyword>
<dbReference type="GO" id="GO:0005634">
    <property type="term" value="C:nucleus"/>
    <property type="evidence" value="ECO:0007669"/>
    <property type="project" value="TreeGrafter"/>
</dbReference>
<dbReference type="Pfam" id="PF02146">
    <property type="entry name" value="SIR2"/>
    <property type="match status" value="1"/>
</dbReference>
<evidence type="ECO:0000256" key="4">
    <source>
        <dbReference type="SAM" id="MobiDB-lite"/>
    </source>
</evidence>
<dbReference type="Proteomes" id="UP000014760">
    <property type="component" value="Unassembled WGS sequence"/>
</dbReference>
<dbReference type="InterPro" id="IPR026590">
    <property type="entry name" value="Ssirtuin_cat_dom"/>
</dbReference>
<reference evidence="7" key="3">
    <citation type="submission" date="2015-06" db="UniProtKB">
        <authorList>
            <consortium name="EnsemblMetazoa"/>
        </authorList>
    </citation>
    <scope>IDENTIFICATION</scope>
</reference>
<protein>
    <recommendedName>
        <fullName evidence="5">Deacetylase sirtuin-type domain-containing protein</fullName>
    </recommendedName>
</protein>
<dbReference type="STRING" id="283909.R7T6P1"/>
<feature type="binding site" evidence="3">
    <location>
        <position position="114"/>
    </location>
    <ligand>
        <name>Zn(2+)</name>
        <dbReference type="ChEBI" id="CHEBI:29105"/>
    </ligand>
</feature>
<evidence type="ECO:0000259" key="5">
    <source>
        <dbReference type="PROSITE" id="PS50305"/>
    </source>
</evidence>
<feature type="region of interest" description="Disordered" evidence="4">
    <location>
        <begin position="351"/>
        <end position="379"/>
    </location>
</feature>
<feature type="compositionally biased region" description="Polar residues" evidence="4">
    <location>
        <begin position="292"/>
        <end position="306"/>
    </location>
</feature>
<keyword evidence="3" id="KW-0479">Metal-binding</keyword>
<dbReference type="PANTHER" id="PTHR11085:SF7">
    <property type="entry name" value="NAD-DEPENDENT PROTEIN DEACETYLASE"/>
    <property type="match status" value="1"/>
</dbReference>
<dbReference type="GO" id="GO:0046872">
    <property type="term" value="F:metal ion binding"/>
    <property type="evidence" value="ECO:0007669"/>
    <property type="project" value="UniProtKB-KW"/>
</dbReference>
<feature type="domain" description="Deacetylase sirtuin-type" evidence="5">
    <location>
        <begin position="1"/>
        <end position="240"/>
    </location>
</feature>
<dbReference type="AlphaFoldDB" id="R7T6P1"/>
<evidence type="ECO:0000256" key="1">
    <source>
        <dbReference type="ARBA" id="ARBA00022679"/>
    </source>
</evidence>